<evidence type="ECO:0000256" key="2">
    <source>
        <dbReference type="ARBA" id="ARBA00022552"/>
    </source>
</evidence>
<evidence type="ECO:0000256" key="4">
    <source>
        <dbReference type="ARBA" id="ARBA00022679"/>
    </source>
</evidence>
<dbReference type="RefSeq" id="WP_329775115.1">
    <property type="nucleotide sequence ID" value="NZ_JAYDYW010000006.1"/>
</dbReference>
<dbReference type="InterPro" id="IPR017237">
    <property type="entry name" value="RLMG"/>
</dbReference>
<organism evidence="9 10">
    <name type="scientific">Agarivorans aestuarii</name>
    <dbReference type="NCBI Taxonomy" id="1563703"/>
    <lineage>
        <taxon>Bacteria</taxon>
        <taxon>Pseudomonadati</taxon>
        <taxon>Pseudomonadota</taxon>
        <taxon>Gammaproteobacteria</taxon>
        <taxon>Alteromonadales</taxon>
        <taxon>Alteromonadaceae</taxon>
        <taxon>Agarivorans</taxon>
    </lineage>
</organism>
<dbReference type="InterPro" id="IPR007848">
    <property type="entry name" value="Small_mtfrase_dom"/>
</dbReference>
<evidence type="ECO:0000256" key="1">
    <source>
        <dbReference type="ARBA" id="ARBA00022490"/>
    </source>
</evidence>
<comment type="similarity">
    <text evidence="6">Belongs to the methyltransferase superfamily. RlmG family.</text>
</comment>
<keyword evidence="3 6" id="KW-0489">Methyltransferase</keyword>
<comment type="caution">
    <text evidence="9">The sequence shown here is derived from an EMBL/GenBank/DDBJ whole genome shotgun (WGS) entry which is preliminary data.</text>
</comment>
<dbReference type="Gene3D" id="3.40.50.150">
    <property type="entry name" value="Vaccinia Virus protein VP39"/>
    <property type="match status" value="2"/>
</dbReference>
<evidence type="ECO:0000259" key="7">
    <source>
        <dbReference type="Pfam" id="PF05175"/>
    </source>
</evidence>
<reference evidence="10" key="1">
    <citation type="submission" date="2023-07" db="EMBL/GenBank/DDBJ databases">
        <title>Draft genome sequence of Agarivorans aestuarii strain ZMCS4, a CAZymes producing bacteria isolated from the marine brown algae Clodostephus spongiosus.</title>
        <authorList>
            <person name="Lorente B."/>
            <person name="Cabral C."/>
            <person name="Frias J."/>
            <person name="Faria J."/>
            <person name="Toubarro D."/>
        </authorList>
    </citation>
    <scope>NUCLEOTIDE SEQUENCE [LARGE SCALE GENOMIC DNA]</scope>
    <source>
        <strain evidence="10">ZMCS4</strain>
    </source>
</reference>
<evidence type="ECO:0000313" key="9">
    <source>
        <dbReference type="EMBL" id="MEE1673884.1"/>
    </source>
</evidence>
<dbReference type="Pfam" id="PF26049">
    <property type="entry name" value="RLMG_N"/>
    <property type="match status" value="1"/>
</dbReference>
<comment type="catalytic activity">
    <reaction evidence="6">
        <text>guanosine(1835) in 23S rRNA + S-adenosyl-L-methionine = N(2)-methylguanosine(1835) in 23S rRNA + S-adenosyl-L-homocysteine + H(+)</text>
        <dbReference type="Rhea" id="RHEA:42744"/>
        <dbReference type="Rhea" id="RHEA-COMP:10217"/>
        <dbReference type="Rhea" id="RHEA-COMP:10218"/>
        <dbReference type="ChEBI" id="CHEBI:15378"/>
        <dbReference type="ChEBI" id="CHEBI:57856"/>
        <dbReference type="ChEBI" id="CHEBI:59789"/>
        <dbReference type="ChEBI" id="CHEBI:74269"/>
        <dbReference type="ChEBI" id="CHEBI:74481"/>
        <dbReference type="EC" id="2.1.1.174"/>
    </reaction>
</comment>
<keyword evidence="10" id="KW-1185">Reference proteome</keyword>
<dbReference type="InterPro" id="IPR029063">
    <property type="entry name" value="SAM-dependent_MTases_sf"/>
</dbReference>
<dbReference type="GO" id="GO:0008168">
    <property type="term" value="F:methyltransferase activity"/>
    <property type="evidence" value="ECO:0007669"/>
    <property type="project" value="UniProtKB-KW"/>
</dbReference>
<keyword evidence="5 6" id="KW-0949">S-adenosyl-L-methionine</keyword>
<keyword evidence="2 6" id="KW-0698">rRNA processing</keyword>
<dbReference type="InterPro" id="IPR058679">
    <property type="entry name" value="RlmG_N"/>
</dbReference>
<dbReference type="SUPFAM" id="SSF53335">
    <property type="entry name" value="S-adenosyl-L-methionine-dependent methyltransferases"/>
    <property type="match status" value="1"/>
</dbReference>
<dbReference type="CDD" id="cd02440">
    <property type="entry name" value="AdoMet_MTases"/>
    <property type="match status" value="1"/>
</dbReference>
<feature type="domain" description="RlmG N-terminal" evidence="8">
    <location>
        <begin position="4"/>
        <end position="184"/>
    </location>
</feature>
<gene>
    <name evidence="6" type="primary">rlmG</name>
    <name evidence="9" type="ORF">SNR37_003311</name>
</gene>
<keyword evidence="1 6" id="KW-0963">Cytoplasm</keyword>
<dbReference type="GO" id="GO:0032259">
    <property type="term" value="P:methylation"/>
    <property type="evidence" value="ECO:0007669"/>
    <property type="project" value="UniProtKB-KW"/>
</dbReference>
<sequence length="380" mass="42590">MSHELQINSLQLSLSRYPKQAASELQAWNAADELMLNFAFEQTRVPQQILIMNDEFGALACALLAHPKFANSQIHWLSDSFIAQQALAENLQANNLHANERLKLLSSTDSLPTCDLVLMRQPKSLNYLEYQLITLQQILSADSLFACGVMLKNLPKSVFFLFEKHLGKVTTSLAKKKARLLFGHYQGIHSANPYPKQWKVAEHQFGLNDHANVFCFGKLDIGSRFLLDNFPQGDFSQVIDLGCGNGLLGLQALKHYPNAQVSFCDESAMALASAKNNVALNFPERINDCSFNHDNALQHQADDSADLVLCNPPFHQQNTISSHIAQQMFRDAKRCLRSNGRLIVVANRHLGYHPLLKSYFGGYKLLASNSKFVILSCTKR</sequence>
<proteinExistence type="inferred from homology"/>
<dbReference type="PIRSF" id="PIRSF037565">
    <property type="entry name" value="RRNA_m2G_Mtase_RsmD_prd"/>
    <property type="match status" value="1"/>
</dbReference>
<dbReference type="PROSITE" id="PS00092">
    <property type="entry name" value="N6_MTASE"/>
    <property type="match status" value="1"/>
</dbReference>
<evidence type="ECO:0000313" key="10">
    <source>
        <dbReference type="Proteomes" id="UP001310248"/>
    </source>
</evidence>
<feature type="domain" description="Methyltransferase small" evidence="7">
    <location>
        <begin position="207"/>
        <end position="375"/>
    </location>
</feature>
<dbReference type="Proteomes" id="UP001310248">
    <property type="component" value="Unassembled WGS sequence"/>
</dbReference>
<reference evidence="9 10" key="2">
    <citation type="submission" date="2023-12" db="EMBL/GenBank/DDBJ databases">
        <authorList>
            <consortium name="Cladostephus spongiosus"/>
            <person name="Lorente B."/>
            <person name="Cabral C."/>
            <person name="Frias J."/>
            <person name="Faria J."/>
            <person name="Toubarro D."/>
        </authorList>
    </citation>
    <scope>NUCLEOTIDE SEQUENCE [LARGE SCALE GENOMIC DNA]</scope>
    <source>
        <strain evidence="9 10">ZMCS4</strain>
    </source>
</reference>
<dbReference type="EC" id="2.1.1.174" evidence="6"/>
<evidence type="ECO:0000256" key="5">
    <source>
        <dbReference type="ARBA" id="ARBA00022691"/>
    </source>
</evidence>
<comment type="function">
    <text evidence="6">Specifically methylates the guanine in position 1835 (m2G1835) of 23S rRNA.</text>
</comment>
<comment type="subcellular location">
    <subcellularLocation>
        <location evidence="6">Cytoplasm</location>
    </subcellularLocation>
</comment>
<dbReference type="Pfam" id="PF05175">
    <property type="entry name" value="MTS"/>
    <property type="match status" value="1"/>
</dbReference>
<dbReference type="PANTHER" id="PTHR47816:SF5">
    <property type="entry name" value="RIBOSOMAL RNA LARGE SUBUNIT METHYLTRANSFERASE G"/>
    <property type="match status" value="1"/>
</dbReference>
<name>A0ABU7G3Z4_9ALTE</name>
<keyword evidence="4 6" id="KW-0808">Transferase</keyword>
<dbReference type="InterPro" id="IPR002052">
    <property type="entry name" value="DNA_methylase_N6_adenine_CS"/>
</dbReference>
<evidence type="ECO:0000259" key="8">
    <source>
        <dbReference type="Pfam" id="PF26049"/>
    </source>
</evidence>
<dbReference type="HAMAP" id="MF_01859">
    <property type="entry name" value="23SrRNA_methyltr_G"/>
    <property type="match status" value="1"/>
</dbReference>
<evidence type="ECO:0000256" key="6">
    <source>
        <dbReference type="HAMAP-Rule" id="MF_01859"/>
    </source>
</evidence>
<evidence type="ECO:0000256" key="3">
    <source>
        <dbReference type="ARBA" id="ARBA00022603"/>
    </source>
</evidence>
<dbReference type="InterPro" id="IPR046977">
    <property type="entry name" value="RsmC/RlmG"/>
</dbReference>
<dbReference type="EMBL" id="JAYDYW010000006">
    <property type="protein sequence ID" value="MEE1673884.1"/>
    <property type="molecule type" value="Genomic_DNA"/>
</dbReference>
<dbReference type="PANTHER" id="PTHR47816">
    <property type="entry name" value="RIBOSOMAL RNA SMALL SUBUNIT METHYLTRANSFERASE C"/>
    <property type="match status" value="1"/>
</dbReference>
<protein>
    <recommendedName>
        <fullName evidence="6">Ribosomal RNA large subunit methyltransferase G</fullName>
        <ecNumber evidence="6">2.1.1.174</ecNumber>
    </recommendedName>
    <alternativeName>
        <fullName evidence="6">23S rRNA m2G1835 methyltransferase</fullName>
    </alternativeName>
    <alternativeName>
        <fullName evidence="6">rRNA (guanine-N(2)-)-methyltransferase RlmG</fullName>
    </alternativeName>
</protein>
<accession>A0ABU7G3Z4</accession>